<accession>A0ABW1QJ21</accession>
<keyword evidence="1" id="KW-0812">Transmembrane</keyword>
<sequence length="58" mass="6076">MRTLTRILVGYAVMLIIYGIVVVLGGGSIGPVEFAIITAALVAGLAVYSAATLRKQRQ</sequence>
<dbReference type="EMBL" id="JBHSQL010000004">
    <property type="protein sequence ID" value="MFC6148862.1"/>
    <property type="molecule type" value="Genomic_DNA"/>
</dbReference>
<comment type="caution">
    <text evidence="2">The sequence shown here is derived from an EMBL/GenBank/DDBJ whole genome shotgun (WGS) entry which is preliminary data.</text>
</comment>
<feature type="transmembrane region" description="Helical" evidence="1">
    <location>
        <begin position="34"/>
        <end position="53"/>
    </location>
</feature>
<organism evidence="2 3">
    <name type="scientific">Mumia xiangluensis</name>
    <dbReference type="NCBI Taxonomy" id="1678900"/>
    <lineage>
        <taxon>Bacteria</taxon>
        <taxon>Bacillati</taxon>
        <taxon>Actinomycetota</taxon>
        <taxon>Actinomycetes</taxon>
        <taxon>Propionibacteriales</taxon>
        <taxon>Nocardioidaceae</taxon>
        <taxon>Mumia</taxon>
    </lineage>
</organism>
<proteinExistence type="predicted"/>
<reference evidence="3" key="1">
    <citation type="journal article" date="2019" name="Int. J. Syst. Evol. Microbiol.">
        <title>The Global Catalogue of Microorganisms (GCM) 10K type strain sequencing project: providing services to taxonomists for standard genome sequencing and annotation.</title>
        <authorList>
            <consortium name="The Broad Institute Genomics Platform"/>
            <consortium name="The Broad Institute Genome Sequencing Center for Infectious Disease"/>
            <person name="Wu L."/>
            <person name="Ma J."/>
        </authorList>
    </citation>
    <scope>NUCLEOTIDE SEQUENCE [LARGE SCALE GENOMIC DNA]</scope>
    <source>
        <strain evidence="3">CGMCC 4.7198</strain>
    </source>
</reference>
<evidence type="ECO:0000313" key="3">
    <source>
        <dbReference type="Proteomes" id="UP001596097"/>
    </source>
</evidence>
<protein>
    <recommendedName>
        <fullName evidence="4">PEP-CTERM protein-sorting domain-containing protein</fullName>
    </recommendedName>
</protein>
<evidence type="ECO:0008006" key="4">
    <source>
        <dbReference type="Google" id="ProtNLM"/>
    </source>
</evidence>
<dbReference type="RefSeq" id="WP_153816639.1">
    <property type="nucleotide sequence ID" value="NZ_JBHSQL010000004.1"/>
</dbReference>
<evidence type="ECO:0000256" key="1">
    <source>
        <dbReference type="SAM" id="Phobius"/>
    </source>
</evidence>
<feature type="transmembrane region" description="Helical" evidence="1">
    <location>
        <begin position="7"/>
        <end position="28"/>
    </location>
</feature>
<name>A0ABW1QJ21_9ACTN</name>
<keyword evidence="3" id="KW-1185">Reference proteome</keyword>
<gene>
    <name evidence="2" type="ORF">ACFPYK_05610</name>
</gene>
<dbReference type="Proteomes" id="UP001596097">
    <property type="component" value="Unassembled WGS sequence"/>
</dbReference>
<keyword evidence="1" id="KW-0472">Membrane</keyword>
<evidence type="ECO:0000313" key="2">
    <source>
        <dbReference type="EMBL" id="MFC6148862.1"/>
    </source>
</evidence>
<keyword evidence="1" id="KW-1133">Transmembrane helix</keyword>